<proteinExistence type="predicted"/>
<evidence type="ECO:0000313" key="1">
    <source>
        <dbReference type="EMBL" id="GAI56449.1"/>
    </source>
</evidence>
<reference evidence="1" key="1">
    <citation type="journal article" date="2014" name="Front. Microbiol.">
        <title>High frequency of phylogenetically diverse reductive dehalogenase-homologous genes in deep subseafloor sedimentary metagenomes.</title>
        <authorList>
            <person name="Kawai M."/>
            <person name="Futagami T."/>
            <person name="Toyoda A."/>
            <person name="Takaki Y."/>
            <person name="Nishi S."/>
            <person name="Hori S."/>
            <person name="Arai W."/>
            <person name="Tsubouchi T."/>
            <person name="Morono Y."/>
            <person name="Uchiyama I."/>
            <person name="Ito T."/>
            <person name="Fujiyama A."/>
            <person name="Inagaki F."/>
            <person name="Takami H."/>
        </authorList>
    </citation>
    <scope>NUCLEOTIDE SEQUENCE</scope>
    <source>
        <strain evidence="1">Expedition CK06-06</strain>
    </source>
</reference>
<dbReference type="PANTHER" id="PTHR36454">
    <property type="entry name" value="LMO2823 PROTEIN"/>
    <property type="match status" value="1"/>
</dbReference>
<gene>
    <name evidence="1" type="ORF">S06H3_55193</name>
</gene>
<dbReference type="AlphaFoldDB" id="X1RLQ2"/>
<organism evidence="1">
    <name type="scientific">marine sediment metagenome</name>
    <dbReference type="NCBI Taxonomy" id="412755"/>
    <lineage>
        <taxon>unclassified sequences</taxon>
        <taxon>metagenomes</taxon>
        <taxon>ecological metagenomes</taxon>
    </lineage>
</organism>
<feature type="non-terminal residue" evidence="1">
    <location>
        <position position="1"/>
    </location>
</feature>
<accession>X1RLQ2</accession>
<sequence>LYIADGHHRYESALTYQHERRICSPSASGDEAFNFVMMTLVDFSDPGLVILHPHWLVRGVSKSTLDGLMASLRLFFEIEELPLSTPDVWQRVDDLLTRMKPGETNQVSLVLFGLATERLLVLRLRDFAAVSQMMPRFHCELYKRLDVSIVDHIILEKLLGLSSEEKAIPGYSYDRQDAVNRVLEQEYQLAFLLSPVKVEVIKAIADAGDRLPRKSTYFYPKLPAGLIFNRLV</sequence>
<dbReference type="InterPro" id="IPR008323">
    <property type="entry name" value="UCP033563"/>
</dbReference>
<comment type="caution">
    <text evidence="1">The sequence shown here is derived from an EMBL/GenBank/DDBJ whole genome shotgun (WGS) entry which is preliminary data.</text>
</comment>
<evidence type="ECO:0008006" key="2">
    <source>
        <dbReference type="Google" id="ProtNLM"/>
    </source>
</evidence>
<name>X1RLQ2_9ZZZZ</name>
<protein>
    <recommendedName>
        <fullName evidence="2">DUF1015 domain-containing protein</fullName>
    </recommendedName>
</protein>
<dbReference type="Pfam" id="PF06245">
    <property type="entry name" value="DUF1015"/>
    <property type="match status" value="1"/>
</dbReference>
<dbReference type="EMBL" id="BARV01035360">
    <property type="protein sequence ID" value="GAI56449.1"/>
    <property type="molecule type" value="Genomic_DNA"/>
</dbReference>
<dbReference type="PANTHER" id="PTHR36454:SF1">
    <property type="entry name" value="DUF1015 DOMAIN-CONTAINING PROTEIN"/>
    <property type="match status" value="1"/>
</dbReference>